<dbReference type="Proteomes" id="UP000499080">
    <property type="component" value="Unassembled WGS sequence"/>
</dbReference>
<reference evidence="1 2" key="1">
    <citation type="journal article" date="2019" name="Sci. Rep.">
        <title>Orb-weaving spider Araneus ventricosus genome elucidates the spidroin gene catalogue.</title>
        <authorList>
            <person name="Kono N."/>
            <person name="Nakamura H."/>
            <person name="Ohtoshi R."/>
            <person name="Moran D.A.P."/>
            <person name="Shinohara A."/>
            <person name="Yoshida Y."/>
            <person name="Fujiwara M."/>
            <person name="Mori M."/>
            <person name="Tomita M."/>
            <person name="Arakawa K."/>
        </authorList>
    </citation>
    <scope>NUCLEOTIDE SEQUENCE [LARGE SCALE GENOMIC DNA]</scope>
</reference>
<evidence type="ECO:0000313" key="1">
    <source>
        <dbReference type="EMBL" id="GBO29617.1"/>
    </source>
</evidence>
<organism evidence="1 2">
    <name type="scientific">Araneus ventricosus</name>
    <name type="common">Orbweaver spider</name>
    <name type="synonym">Epeira ventricosa</name>
    <dbReference type="NCBI Taxonomy" id="182803"/>
    <lineage>
        <taxon>Eukaryota</taxon>
        <taxon>Metazoa</taxon>
        <taxon>Ecdysozoa</taxon>
        <taxon>Arthropoda</taxon>
        <taxon>Chelicerata</taxon>
        <taxon>Arachnida</taxon>
        <taxon>Araneae</taxon>
        <taxon>Araneomorphae</taxon>
        <taxon>Entelegynae</taxon>
        <taxon>Araneoidea</taxon>
        <taxon>Araneidae</taxon>
        <taxon>Araneus</taxon>
    </lineage>
</organism>
<protein>
    <submittedName>
        <fullName evidence="1">Uncharacterized protein</fullName>
    </submittedName>
</protein>
<keyword evidence="2" id="KW-1185">Reference proteome</keyword>
<dbReference type="AlphaFoldDB" id="A0A4Y2W0R9"/>
<gene>
    <name evidence="1" type="ORF">AVEN_103414_1</name>
</gene>
<accession>A0A4Y2W0R9</accession>
<evidence type="ECO:0000313" key="2">
    <source>
        <dbReference type="Proteomes" id="UP000499080"/>
    </source>
</evidence>
<dbReference type="EMBL" id="BGPR01052779">
    <property type="protein sequence ID" value="GBO29617.1"/>
    <property type="molecule type" value="Genomic_DNA"/>
</dbReference>
<name>A0A4Y2W0R9_ARAVE</name>
<sequence length="220" mass="26055">MRFPDAQTEISYNYVCTKEGLQKSLQPFQTKLLHSLHLDVCTGRQRIVRDFIDGRYMVNEARFHDYITIYDVKLQPYLYEMLLNGFIGNAIRNNVDVKKVPVIEMYLRLMKDEQFCRYSTFSSLRRPFFDILHQECSDSQLIVNILKVFNFEMWIISENYPEQVEFFLHHVHVLRKGNEILKTDMINACLAESLHKNAEVLFKYQGAPIISEDPMNKTKL</sequence>
<comment type="caution">
    <text evidence="1">The sequence shown here is derived from an EMBL/GenBank/DDBJ whole genome shotgun (WGS) entry which is preliminary data.</text>
</comment>
<proteinExistence type="predicted"/>
<dbReference type="OrthoDB" id="10421459at2759"/>